<protein>
    <submittedName>
        <fullName evidence="1">(salmon louse) hypothetical protein</fullName>
    </submittedName>
</protein>
<evidence type="ECO:0000313" key="2">
    <source>
        <dbReference type="Proteomes" id="UP000675881"/>
    </source>
</evidence>
<organism evidence="1 2">
    <name type="scientific">Lepeophtheirus salmonis</name>
    <name type="common">Salmon louse</name>
    <name type="synonym">Caligus salmonis</name>
    <dbReference type="NCBI Taxonomy" id="72036"/>
    <lineage>
        <taxon>Eukaryota</taxon>
        <taxon>Metazoa</taxon>
        <taxon>Ecdysozoa</taxon>
        <taxon>Arthropoda</taxon>
        <taxon>Crustacea</taxon>
        <taxon>Multicrustacea</taxon>
        <taxon>Hexanauplia</taxon>
        <taxon>Copepoda</taxon>
        <taxon>Siphonostomatoida</taxon>
        <taxon>Caligidae</taxon>
        <taxon>Lepeophtheirus</taxon>
    </lineage>
</organism>
<dbReference type="Proteomes" id="UP000675881">
    <property type="component" value="Chromosome 5"/>
</dbReference>
<proteinExistence type="predicted"/>
<gene>
    <name evidence="1" type="ORF">LSAA_10063</name>
</gene>
<evidence type="ECO:0000313" key="1">
    <source>
        <dbReference type="EMBL" id="CAF2943046.1"/>
    </source>
</evidence>
<sequence>MFLLSEDKEKAKLLNSENNVKVSFYSDIGIPLLIGTFLSLQSFYNAIIGGLYLVYDNKSSTPFAQDNFISWTVFEDISIEREYKAEEIRYSCFKVSLFVS</sequence>
<name>A0A7R8CV92_LEPSM</name>
<dbReference type="AlphaFoldDB" id="A0A7R8CV92"/>
<accession>A0A7R8CV92</accession>
<reference evidence="1" key="1">
    <citation type="submission" date="2021-02" db="EMBL/GenBank/DDBJ databases">
        <authorList>
            <person name="Bekaert M."/>
        </authorList>
    </citation>
    <scope>NUCLEOTIDE SEQUENCE</scope>
    <source>
        <strain evidence="1">IoA-00</strain>
    </source>
</reference>
<dbReference type="EMBL" id="HG994584">
    <property type="protein sequence ID" value="CAF2943046.1"/>
    <property type="molecule type" value="Genomic_DNA"/>
</dbReference>
<keyword evidence="2" id="KW-1185">Reference proteome</keyword>